<dbReference type="Proteomes" id="UP000887212">
    <property type="component" value="Unassembled WGS sequence"/>
</dbReference>
<gene>
    <name evidence="2" type="ORF">KAM435_38800</name>
    <name evidence="3" type="ORF">KAM436_38920</name>
</gene>
<dbReference type="AlphaFoldDB" id="A0AA37FNE1"/>
<feature type="chain" id="PRO_5041405024" description="Fimbrial assembly protein" evidence="1">
    <location>
        <begin position="20"/>
        <end position="164"/>
    </location>
</feature>
<dbReference type="RefSeq" id="WP_203788625.1">
    <property type="nucleotide sequence ID" value="NZ_AP024354.1"/>
</dbReference>
<keyword evidence="1" id="KW-0732">Signal</keyword>
<comment type="caution">
    <text evidence="2">The sequence shown here is derived from an EMBL/GenBank/DDBJ whole genome shotgun (WGS) entry which is preliminary data.</text>
</comment>
<reference evidence="2 5" key="1">
    <citation type="submission" date="2021-07" db="EMBL/GenBank/DDBJ databases">
        <title>Whole genome sequencing of carbapenem-resistant Pseudomonas spp. isolated in Japan.</title>
        <authorList>
            <person name="Suzuki M."/>
            <person name="Maehana S."/>
            <person name="Kitasato H."/>
        </authorList>
    </citation>
    <scope>NUCLEOTIDE SEQUENCE</scope>
    <source>
        <strain evidence="2">KAM435</strain>
        <strain evidence="3 5">KAM436</strain>
    </source>
</reference>
<name>A0AA37FNE1_AQUAC</name>
<dbReference type="EMBL" id="BPMS01000028">
    <property type="protein sequence ID" value="GIZ90553.1"/>
    <property type="molecule type" value="Genomic_DNA"/>
</dbReference>
<sequence>MKKLITGFALTCLASTAFAASDAYKLDVQLTKDGAVVGAYSAILDDNVTGHYENSQIRPITDWIEIDDKGNSHEKSKPLKVGFIFSGTPRKMSDGKVLLSYDFEYTQLLEMRHEPVADNVNMLLPDTATLAFSSSMFTENGEPVLVKSENQRGKFELSMTVTKQ</sequence>
<evidence type="ECO:0000313" key="4">
    <source>
        <dbReference type="Proteomes" id="UP000887212"/>
    </source>
</evidence>
<protein>
    <recommendedName>
        <fullName evidence="6">Fimbrial assembly protein</fullName>
    </recommendedName>
</protein>
<evidence type="ECO:0000256" key="1">
    <source>
        <dbReference type="SAM" id="SignalP"/>
    </source>
</evidence>
<dbReference type="Proteomes" id="UP000887228">
    <property type="component" value="Unassembled WGS sequence"/>
</dbReference>
<organism evidence="2 4">
    <name type="scientific">Aquipseudomonas alcaligenes</name>
    <name type="common">Pseudomonas alcaligenes</name>
    <dbReference type="NCBI Taxonomy" id="43263"/>
    <lineage>
        <taxon>Bacteria</taxon>
        <taxon>Pseudomonadati</taxon>
        <taxon>Pseudomonadota</taxon>
        <taxon>Gammaproteobacteria</taxon>
        <taxon>Pseudomonadales</taxon>
        <taxon>Pseudomonadaceae</taxon>
        <taxon>Aquipseudomonas</taxon>
    </lineage>
</organism>
<proteinExistence type="predicted"/>
<evidence type="ECO:0000313" key="2">
    <source>
        <dbReference type="EMBL" id="GIZ90553.1"/>
    </source>
</evidence>
<evidence type="ECO:0000313" key="5">
    <source>
        <dbReference type="Proteomes" id="UP000887228"/>
    </source>
</evidence>
<feature type="signal peptide" evidence="1">
    <location>
        <begin position="1"/>
        <end position="19"/>
    </location>
</feature>
<evidence type="ECO:0000313" key="3">
    <source>
        <dbReference type="EMBL" id="GIZ94924.1"/>
    </source>
</evidence>
<dbReference type="EMBL" id="BPMT01000026">
    <property type="protein sequence ID" value="GIZ94924.1"/>
    <property type="molecule type" value="Genomic_DNA"/>
</dbReference>
<accession>A0AA37FNE1</accession>
<evidence type="ECO:0008006" key="6">
    <source>
        <dbReference type="Google" id="ProtNLM"/>
    </source>
</evidence>